<reference evidence="3" key="1">
    <citation type="submission" date="2023-03" db="EMBL/GenBank/DDBJ databases">
        <title>Massive genome expansion in bonnet fungi (Mycena s.s.) driven by repeated elements and novel gene families across ecological guilds.</title>
        <authorList>
            <consortium name="Lawrence Berkeley National Laboratory"/>
            <person name="Harder C.B."/>
            <person name="Miyauchi S."/>
            <person name="Viragh M."/>
            <person name="Kuo A."/>
            <person name="Thoen E."/>
            <person name="Andreopoulos B."/>
            <person name="Lu D."/>
            <person name="Skrede I."/>
            <person name="Drula E."/>
            <person name="Henrissat B."/>
            <person name="Morin E."/>
            <person name="Kohler A."/>
            <person name="Barry K."/>
            <person name="LaButti K."/>
            <person name="Morin E."/>
            <person name="Salamov A."/>
            <person name="Lipzen A."/>
            <person name="Mereny Z."/>
            <person name="Hegedus B."/>
            <person name="Baldrian P."/>
            <person name="Stursova M."/>
            <person name="Weitz H."/>
            <person name="Taylor A."/>
            <person name="Grigoriev I.V."/>
            <person name="Nagy L.G."/>
            <person name="Martin F."/>
            <person name="Kauserud H."/>
        </authorList>
    </citation>
    <scope>NUCLEOTIDE SEQUENCE</scope>
    <source>
        <strain evidence="3">CBHHK067</strain>
    </source>
</reference>
<keyword evidence="4" id="KW-1185">Reference proteome</keyword>
<feature type="chain" id="PRO_5042205926" description="Protein kinase domain-containing protein" evidence="1">
    <location>
        <begin position="29"/>
        <end position="347"/>
    </location>
</feature>
<evidence type="ECO:0000313" key="3">
    <source>
        <dbReference type="EMBL" id="KAJ7637850.1"/>
    </source>
</evidence>
<dbReference type="GO" id="GO:0004672">
    <property type="term" value="F:protein kinase activity"/>
    <property type="evidence" value="ECO:0007669"/>
    <property type="project" value="InterPro"/>
</dbReference>
<comment type="caution">
    <text evidence="3">The sequence shown here is derived from an EMBL/GenBank/DDBJ whole genome shotgun (WGS) entry which is preliminary data.</text>
</comment>
<dbReference type="SMART" id="SM00220">
    <property type="entry name" value="S_TKc"/>
    <property type="match status" value="1"/>
</dbReference>
<dbReference type="Proteomes" id="UP001221757">
    <property type="component" value="Unassembled WGS sequence"/>
</dbReference>
<dbReference type="PROSITE" id="PS50011">
    <property type="entry name" value="PROTEIN_KINASE_DOM"/>
    <property type="match status" value="1"/>
</dbReference>
<name>A0AAD7C307_MYCRO</name>
<dbReference type="InterPro" id="IPR000719">
    <property type="entry name" value="Prot_kinase_dom"/>
</dbReference>
<proteinExistence type="predicted"/>
<sequence length="347" mass="39065">MPINPQLFQLLFLAPILASVAMVSPTWTSLGDKERTWVHYQPFLESRGYMLRRRYRPGWVSDVVAFGMSPLDCEDSIACHGEVLDATRLLTGDSVVLKMVETSSAETSIAAFLACTPGAEKHAIQTLEVIPMHDNPQRAFMVMPRMRAVSDPPFFYTVREFIEFVEQVLQGLVFLHSKNIAHRDICTANMVMDASLMIPAGFHFGRTCTSDGVQCLHFDADDANPLVIKSRTRAAPIRQLVTGERGRLRKHVPEISETVPYDAFKADVGLVGGMLLGEFLLFYRGLDFIMPFVRKLRRRDPARRPDAAMSLLIFQRLVSKMDETALEAPLRFCLTQASRKAMLFLHG</sequence>
<feature type="domain" description="Protein kinase" evidence="2">
    <location>
        <begin position="49"/>
        <end position="347"/>
    </location>
</feature>
<keyword evidence="1" id="KW-0732">Signal</keyword>
<protein>
    <recommendedName>
        <fullName evidence="2">Protein kinase domain-containing protein</fullName>
    </recommendedName>
</protein>
<organism evidence="3 4">
    <name type="scientific">Mycena rosella</name>
    <name type="common">Pink bonnet</name>
    <name type="synonym">Agaricus rosellus</name>
    <dbReference type="NCBI Taxonomy" id="1033263"/>
    <lineage>
        <taxon>Eukaryota</taxon>
        <taxon>Fungi</taxon>
        <taxon>Dikarya</taxon>
        <taxon>Basidiomycota</taxon>
        <taxon>Agaricomycotina</taxon>
        <taxon>Agaricomycetes</taxon>
        <taxon>Agaricomycetidae</taxon>
        <taxon>Agaricales</taxon>
        <taxon>Marasmiineae</taxon>
        <taxon>Mycenaceae</taxon>
        <taxon>Mycena</taxon>
    </lineage>
</organism>
<dbReference type="SUPFAM" id="SSF56112">
    <property type="entry name" value="Protein kinase-like (PK-like)"/>
    <property type="match status" value="1"/>
</dbReference>
<dbReference type="Gene3D" id="1.10.510.10">
    <property type="entry name" value="Transferase(Phosphotransferase) domain 1"/>
    <property type="match status" value="1"/>
</dbReference>
<evidence type="ECO:0000259" key="2">
    <source>
        <dbReference type="PROSITE" id="PS50011"/>
    </source>
</evidence>
<feature type="signal peptide" evidence="1">
    <location>
        <begin position="1"/>
        <end position="28"/>
    </location>
</feature>
<dbReference type="Pfam" id="PF00069">
    <property type="entry name" value="Pkinase"/>
    <property type="match status" value="1"/>
</dbReference>
<dbReference type="GO" id="GO:0005524">
    <property type="term" value="F:ATP binding"/>
    <property type="evidence" value="ECO:0007669"/>
    <property type="project" value="InterPro"/>
</dbReference>
<dbReference type="EMBL" id="JARKIE010000447">
    <property type="protein sequence ID" value="KAJ7637850.1"/>
    <property type="molecule type" value="Genomic_DNA"/>
</dbReference>
<evidence type="ECO:0000313" key="4">
    <source>
        <dbReference type="Proteomes" id="UP001221757"/>
    </source>
</evidence>
<accession>A0AAD7C307</accession>
<dbReference type="AlphaFoldDB" id="A0AAD7C307"/>
<dbReference type="InterPro" id="IPR011009">
    <property type="entry name" value="Kinase-like_dom_sf"/>
</dbReference>
<evidence type="ECO:0000256" key="1">
    <source>
        <dbReference type="SAM" id="SignalP"/>
    </source>
</evidence>
<gene>
    <name evidence="3" type="ORF">B0H17DRAFT_1149309</name>
</gene>